<evidence type="ECO:0000256" key="9">
    <source>
        <dbReference type="ARBA" id="ARBA00023136"/>
    </source>
</evidence>
<evidence type="ECO:0000256" key="7">
    <source>
        <dbReference type="ARBA" id="ARBA00023065"/>
    </source>
</evidence>
<gene>
    <name evidence="13" type="ORF">NEISUBOT_03794</name>
</gene>
<dbReference type="RefSeq" id="WP_004519484.1">
    <property type="nucleotide sequence ID" value="NZ_ACEO02000002.1"/>
</dbReference>
<comment type="subunit">
    <text evidence="2">Homotrimer.</text>
</comment>
<evidence type="ECO:0000313" key="13">
    <source>
        <dbReference type="EMBL" id="EFC52957.1"/>
    </source>
</evidence>
<dbReference type="PANTHER" id="PTHR34501">
    <property type="entry name" value="PROTEIN YDDL-RELATED"/>
    <property type="match status" value="1"/>
</dbReference>
<keyword evidence="5" id="KW-0812">Transmembrane</keyword>
<keyword evidence="8" id="KW-0626">Porin</keyword>
<dbReference type="GO" id="GO:0006811">
    <property type="term" value="P:monoatomic ion transport"/>
    <property type="evidence" value="ECO:0007669"/>
    <property type="project" value="UniProtKB-KW"/>
</dbReference>
<dbReference type="SUPFAM" id="SSF56935">
    <property type="entry name" value="Porins"/>
    <property type="match status" value="1"/>
</dbReference>
<feature type="domain" description="Porin" evidence="12">
    <location>
        <begin position="10"/>
        <end position="330"/>
    </location>
</feature>
<keyword evidence="3" id="KW-0813">Transport</keyword>
<dbReference type="GO" id="GO:0015288">
    <property type="term" value="F:porin activity"/>
    <property type="evidence" value="ECO:0007669"/>
    <property type="project" value="UniProtKB-KW"/>
</dbReference>
<sequence>MKKLSYFIATALIGSSISAAHAEPKMSGTIYIMTEVEHNNKTSVTSTTISDKSSSLYLSDEVRLNNDLWLKWQLGSFIYFDSDRWGGWGTADSYVALNSYKNLGTVKMGYISTPMNSIYLNPFDTNSPILEFGKISRFGQRRVSMAYESPWKNGFQFKFNVSPGSNAARNNNNWNPDKKRDGDWVFGWGVDYYHPNNGFNAHYAAEYAPNDSPTETKDFQAHAFMAGYSKDKISVDAAFQYAKNTCDGFSCWGPWEEEKNGIKIKHEDKEINNTKEFMVSGSYKIGNFKPQIGFAYGKSSIGEDYKHVAVSTDYSFSKRTTATLGAGWLKENVNPKYEEDLPKKSSYAVGMVFKHRY</sequence>
<dbReference type="PRINTS" id="PR00184">
    <property type="entry name" value="NEISSPPORIN"/>
</dbReference>
<feature type="chain" id="PRO_5040875819" evidence="11">
    <location>
        <begin position="23"/>
        <end position="357"/>
    </location>
</feature>
<organism evidence="13 14">
    <name type="scientific">Neisseria subflava NJ9703</name>
    <dbReference type="NCBI Taxonomy" id="546268"/>
    <lineage>
        <taxon>Bacteria</taxon>
        <taxon>Pseudomonadati</taxon>
        <taxon>Pseudomonadota</taxon>
        <taxon>Betaproteobacteria</taxon>
        <taxon>Neisseriales</taxon>
        <taxon>Neisseriaceae</taxon>
        <taxon>Neisseria</taxon>
    </lineage>
</organism>
<dbReference type="Pfam" id="PF13609">
    <property type="entry name" value="Porin_4"/>
    <property type="match status" value="1"/>
</dbReference>
<comment type="subcellular location">
    <subcellularLocation>
        <location evidence="1">Cell outer membrane</location>
        <topology evidence="1">Multi-pass membrane protein</topology>
    </subcellularLocation>
</comment>
<evidence type="ECO:0000256" key="3">
    <source>
        <dbReference type="ARBA" id="ARBA00022448"/>
    </source>
</evidence>
<dbReference type="Gene3D" id="2.40.160.10">
    <property type="entry name" value="Porin"/>
    <property type="match status" value="1"/>
</dbReference>
<evidence type="ECO:0000256" key="5">
    <source>
        <dbReference type="ARBA" id="ARBA00022692"/>
    </source>
</evidence>
<accession>A0A9W5N002</accession>
<dbReference type="GO" id="GO:0009279">
    <property type="term" value="C:cell outer membrane"/>
    <property type="evidence" value="ECO:0007669"/>
    <property type="project" value="UniProtKB-SubCell"/>
</dbReference>
<dbReference type="EMBL" id="ACEO02000002">
    <property type="protein sequence ID" value="EFC52957.1"/>
    <property type="molecule type" value="Genomic_DNA"/>
</dbReference>
<dbReference type="InterPro" id="IPR023614">
    <property type="entry name" value="Porin_dom_sf"/>
</dbReference>
<dbReference type="GO" id="GO:0046930">
    <property type="term" value="C:pore complex"/>
    <property type="evidence" value="ECO:0007669"/>
    <property type="project" value="UniProtKB-KW"/>
</dbReference>
<dbReference type="AlphaFoldDB" id="A0A9W5N002"/>
<dbReference type="InterPro" id="IPR033900">
    <property type="entry name" value="Gram_neg_porin_domain"/>
</dbReference>
<keyword evidence="6 11" id="KW-0732">Signal</keyword>
<keyword evidence="10" id="KW-0998">Cell outer membrane</keyword>
<evidence type="ECO:0000256" key="2">
    <source>
        <dbReference type="ARBA" id="ARBA00011233"/>
    </source>
</evidence>
<evidence type="ECO:0000256" key="11">
    <source>
        <dbReference type="SAM" id="SignalP"/>
    </source>
</evidence>
<keyword evidence="9" id="KW-0472">Membrane</keyword>
<dbReference type="Proteomes" id="UP000004621">
    <property type="component" value="Unassembled WGS sequence"/>
</dbReference>
<dbReference type="PANTHER" id="PTHR34501:SF9">
    <property type="entry name" value="MAJOR OUTER MEMBRANE PROTEIN P.IA"/>
    <property type="match status" value="1"/>
</dbReference>
<comment type="caution">
    <text evidence="13">The sequence shown here is derived from an EMBL/GenBank/DDBJ whole genome shotgun (WGS) entry which is preliminary data.</text>
</comment>
<evidence type="ECO:0000256" key="1">
    <source>
        <dbReference type="ARBA" id="ARBA00004571"/>
    </source>
</evidence>
<evidence type="ECO:0000256" key="8">
    <source>
        <dbReference type="ARBA" id="ARBA00023114"/>
    </source>
</evidence>
<dbReference type="InterPro" id="IPR050298">
    <property type="entry name" value="Gram-neg_bact_OMP"/>
</dbReference>
<evidence type="ECO:0000259" key="12">
    <source>
        <dbReference type="Pfam" id="PF13609"/>
    </source>
</evidence>
<evidence type="ECO:0000256" key="4">
    <source>
        <dbReference type="ARBA" id="ARBA00022452"/>
    </source>
</evidence>
<name>A0A9W5N002_NEISU</name>
<evidence type="ECO:0000313" key="14">
    <source>
        <dbReference type="Proteomes" id="UP000004621"/>
    </source>
</evidence>
<keyword evidence="4" id="KW-1134">Transmembrane beta strand</keyword>
<evidence type="ECO:0000256" key="10">
    <source>
        <dbReference type="ARBA" id="ARBA00023237"/>
    </source>
</evidence>
<keyword evidence="7" id="KW-0406">Ion transport</keyword>
<feature type="signal peptide" evidence="11">
    <location>
        <begin position="1"/>
        <end position="22"/>
    </location>
</feature>
<reference evidence="13 14" key="1">
    <citation type="submission" date="2010-01" db="EMBL/GenBank/DDBJ databases">
        <authorList>
            <person name="Weinstock G."/>
            <person name="Sodergren E."/>
            <person name="Clifton S."/>
            <person name="Fulton L."/>
            <person name="Fulton B."/>
            <person name="Courtney L."/>
            <person name="Fronick C."/>
            <person name="Harrison M."/>
            <person name="Strong C."/>
            <person name="Farmer C."/>
            <person name="Delahaunty K."/>
            <person name="Markovic C."/>
            <person name="Hall O."/>
            <person name="Minx P."/>
            <person name="Tomlinson C."/>
            <person name="Mitreva M."/>
            <person name="Nelson J."/>
            <person name="Hou S."/>
            <person name="Wollam A."/>
            <person name="Pepin K.H."/>
            <person name="Johnson M."/>
            <person name="Bhonagiri V."/>
            <person name="Nash W.E."/>
            <person name="Warren W."/>
            <person name="Chinwalla A."/>
            <person name="Mardis E.R."/>
            <person name="Wilson R.K."/>
        </authorList>
    </citation>
    <scope>NUCLEOTIDE SEQUENCE [LARGE SCALE GENOMIC DNA]</scope>
    <source>
        <strain evidence="13 14">NJ9703</strain>
    </source>
</reference>
<evidence type="ECO:0000256" key="6">
    <source>
        <dbReference type="ARBA" id="ARBA00022729"/>
    </source>
</evidence>
<dbReference type="InterPro" id="IPR002299">
    <property type="entry name" value="Porin_Neis"/>
</dbReference>
<protein>
    <submittedName>
        <fullName evidence="13">Gram-negative porin</fullName>
    </submittedName>
</protein>
<proteinExistence type="predicted"/>